<evidence type="ECO:0000259" key="1">
    <source>
        <dbReference type="Pfam" id="PF00535"/>
    </source>
</evidence>
<evidence type="ECO:0000313" key="3">
    <source>
        <dbReference type="Proteomes" id="UP001597541"/>
    </source>
</evidence>
<evidence type="ECO:0000313" key="2">
    <source>
        <dbReference type="EMBL" id="MFD2612383.1"/>
    </source>
</evidence>
<dbReference type="Gene3D" id="3.90.550.10">
    <property type="entry name" value="Spore Coat Polysaccharide Biosynthesis Protein SpsA, Chain A"/>
    <property type="match status" value="1"/>
</dbReference>
<dbReference type="Proteomes" id="UP001597541">
    <property type="component" value="Unassembled WGS sequence"/>
</dbReference>
<gene>
    <name evidence="2" type="ORF">ACFSUF_08110</name>
</gene>
<protein>
    <submittedName>
        <fullName evidence="2">Glycosyltransferase family 2 protein</fullName>
    </submittedName>
</protein>
<dbReference type="RefSeq" id="WP_377601905.1">
    <property type="nucleotide sequence ID" value="NZ_JBHUME010000007.1"/>
</dbReference>
<sequence length="231" mass="27161">MISIIACTMRSSQMENLFQNYERQDWKNKEMIVILNRDDMSLSTWRDRAKRSTNVRVYKLPEQYVLGKCLNWAIRKARGSAIAKFDDDDYYAPQYVRESIYALRSRKAPIVGKHTCFVYFEESNALMEYRGGKENALLRKVKGGTLIFKKKVWNKVKFAEDRVAGSDARWLADCCRTGFKVYSVSKMNYVCIRRRDISTHTQKKPTSAYMASCKFLRHTRDYVPHITKKIE</sequence>
<dbReference type="EMBL" id="JBHUME010000007">
    <property type="protein sequence ID" value="MFD2612383.1"/>
    <property type="molecule type" value="Genomic_DNA"/>
</dbReference>
<organism evidence="2 3">
    <name type="scientific">Paenibacillus gansuensis</name>
    <dbReference type="NCBI Taxonomy" id="306542"/>
    <lineage>
        <taxon>Bacteria</taxon>
        <taxon>Bacillati</taxon>
        <taxon>Bacillota</taxon>
        <taxon>Bacilli</taxon>
        <taxon>Bacillales</taxon>
        <taxon>Paenibacillaceae</taxon>
        <taxon>Paenibacillus</taxon>
    </lineage>
</organism>
<keyword evidence="3" id="KW-1185">Reference proteome</keyword>
<feature type="domain" description="Glycosyltransferase 2-like" evidence="1">
    <location>
        <begin position="4"/>
        <end position="107"/>
    </location>
</feature>
<dbReference type="InterPro" id="IPR001173">
    <property type="entry name" value="Glyco_trans_2-like"/>
</dbReference>
<proteinExistence type="predicted"/>
<accession>A0ABW5PAY6</accession>
<dbReference type="CDD" id="cd00761">
    <property type="entry name" value="Glyco_tranf_GTA_type"/>
    <property type="match status" value="1"/>
</dbReference>
<comment type="caution">
    <text evidence="2">The sequence shown here is derived from an EMBL/GenBank/DDBJ whole genome shotgun (WGS) entry which is preliminary data.</text>
</comment>
<reference evidence="3" key="1">
    <citation type="journal article" date="2019" name="Int. J. Syst. Evol. Microbiol.">
        <title>The Global Catalogue of Microorganisms (GCM) 10K type strain sequencing project: providing services to taxonomists for standard genome sequencing and annotation.</title>
        <authorList>
            <consortium name="The Broad Institute Genomics Platform"/>
            <consortium name="The Broad Institute Genome Sequencing Center for Infectious Disease"/>
            <person name="Wu L."/>
            <person name="Ma J."/>
        </authorList>
    </citation>
    <scope>NUCLEOTIDE SEQUENCE [LARGE SCALE GENOMIC DNA]</scope>
    <source>
        <strain evidence="3">KCTC 3950</strain>
    </source>
</reference>
<dbReference type="Pfam" id="PF00535">
    <property type="entry name" value="Glycos_transf_2"/>
    <property type="match status" value="1"/>
</dbReference>
<dbReference type="SUPFAM" id="SSF53448">
    <property type="entry name" value="Nucleotide-diphospho-sugar transferases"/>
    <property type="match status" value="1"/>
</dbReference>
<name>A0ABW5PAY6_9BACL</name>
<dbReference type="InterPro" id="IPR029044">
    <property type="entry name" value="Nucleotide-diphossugar_trans"/>
</dbReference>